<evidence type="ECO:0000256" key="1">
    <source>
        <dbReference type="SAM" id="MobiDB-lite"/>
    </source>
</evidence>
<feature type="compositionally biased region" description="Polar residues" evidence="1">
    <location>
        <begin position="91"/>
        <end position="104"/>
    </location>
</feature>
<feature type="domain" description="CRIB" evidence="2">
    <location>
        <begin position="171"/>
        <end position="184"/>
    </location>
</feature>
<feature type="region of interest" description="Disordered" evidence="1">
    <location>
        <begin position="234"/>
        <end position="309"/>
    </location>
</feature>
<evidence type="ECO:0000313" key="3">
    <source>
        <dbReference type="EMBL" id="OCK82696.1"/>
    </source>
</evidence>
<proteinExistence type="predicted"/>
<dbReference type="AlphaFoldDB" id="A0A8E2EET0"/>
<protein>
    <recommendedName>
        <fullName evidence="2">CRIB domain-containing protein</fullName>
    </recommendedName>
</protein>
<feature type="compositionally biased region" description="Polar residues" evidence="1">
    <location>
        <begin position="326"/>
        <end position="339"/>
    </location>
</feature>
<feature type="region of interest" description="Disordered" evidence="1">
    <location>
        <begin position="522"/>
        <end position="548"/>
    </location>
</feature>
<dbReference type="InterPro" id="IPR000095">
    <property type="entry name" value="CRIB_dom"/>
</dbReference>
<feature type="compositionally biased region" description="Polar residues" evidence="1">
    <location>
        <begin position="1"/>
        <end position="24"/>
    </location>
</feature>
<dbReference type="Proteomes" id="UP000250266">
    <property type="component" value="Unassembled WGS sequence"/>
</dbReference>
<feature type="region of interest" description="Disordered" evidence="1">
    <location>
        <begin position="749"/>
        <end position="771"/>
    </location>
</feature>
<feature type="region of interest" description="Disordered" evidence="1">
    <location>
        <begin position="326"/>
        <end position="364"/>
    </location>
</feature>
<feature type="region of interest" description="Disordered" evidence="1">
    <location>
        <begin position="1"/>
        <end position="169"/>
    </location>
</feature>
<accession>A0A8E2EET0</accession>
<dbReference type="PROSITE" id="PS50108">
    <property type="entry name" value="CRIB"/>
    <property type="match status" value="1"/>
</dbReference>
<feature type="compositionally biased region" description="Polar residues" evidence="1">
    <location>
        <begin position="234"/>
        <end position="251"/>
    </location>
</feature>
<gene>
    <name evidence="3" type="ORF">K432DRAFT_391019</name>
</gene>
<evidence type="ECO:0000259" key="2">
    <source>
        <dbReference type="PROSITE" id="PS50108"/>
    </source>
</evidence>
<reference evidence="3 4" key="1">
    <citation type="journal article" date="2016" name="Nat. Commun.">
        <title>Ectomycorrhizal ecology is imprinted in the genome of the dominant symbiotic fungus Cenococcum geophilum.</title>
        <authorList>
            <consortium name="DOE Joint Genome Institute"/>
            <person name="Peter M."/>
            <person name="Kohler A."/>
            <person name="Ohm R.A."/>
            <person name="Kuo A."/>
            <person name="Krutzmann J."/>
            <person name="Morin E."/>
            <person name="Arend M."/>
            <person name="Barry K.W."/>
            <person name="Binder M."/>
            <person name="Choi C."/>
            <person name="Clum A."/>
            <person name="Copeland A."/>
            <person name="Grisel N."/>
            <person name="Haridas S."/>
            <person name="Kipfer T."/>
            <person name="LaButti K."/>
            <person name="Lindquist E."/>
            <person name="Lipzen A."/>
            <person name="Maire R."/>
            <person name="Meier B."/>
            <person name="Mihaltcheva S."/>
            <person name="Molinier V."/>
            <person name="Murat C."/>
            <person name="Poggeler S."/>
            <person name="Quandt C.A."/>
            <person name="Sperisen C."/>
            <person name="Tritt A."/>
            <person name="Tisserant E."/>
            <person name="Crous P.W."/>
            <person name="Henrissat B."/>
            <person name="Nehls U."/>
            <person name="Egli S."/>
            <person name="Spatafora J.W."/>
            <person name="Grigoriev I.V."/>
            <person name="Martin F.M."/>
        </authorList>
    </citation>
    <scope>NUCLEOTIDE SEQUENCE [LARGE SCALE GENOMIC DNA]</scope>
    <source>
        <strain evidence="3 4">CBS 459.81</strain>
    </source>
</reference>
<sequence>MFFFNKTNAVPRSRQSSLDSNVNDPVSPRSEFSAYEGAPSPERRERGPYGKRSSVFTLRSRSNTATSAASSFLSRASTMTGTETSSHRSSQDIGSITGSQTSLSEMGGQKRSLFSRGKRLRRQSSQVSSAPTLDEIEEVDAGKRPSVLRKDRNKRGVDSNRGSIQDLKPRISSPFDFQHLTHTHRQQFPALDRTTQNELVAEFWAVRASQVPRRELHGIKAEDLHFQSLSSKAVNATNPAERSSSALSMSRTPPPLSPHRSRDLVLPDSPSPVSSVQGLRHSRSVESFSQPVVKGRSHRFSQSVNPPPRVSSRLALTRIDDFTEEQPSANGYFSVPTRSRYSKGSGAYGRSSPPSRPSTAGSLSTVMADPSFIAQAVTTPDDTAITALSPGFSSDLENVPEEPERFFNPRPAPRPPLKSPVEFTFRQLQRSPTVVRSASRTSSYSTTRSFSQRSSKQRPTSQMSDTLGAPIQCRPGRNSIRHSQSTKRQSALWKNVDTSWEDDIDYCYEHAAEADCEFDWDRGSVECDDDDGDDDDEDTDDTAQQQDYRITEASQYKDTTVGTYEDAPFQTRFFPGTFRTSLIVPSTNTTPELDHRSALSSSTDAGALTPSDVFSSPPVHDSTRTSFTDAECFSLTPSLLVPQDFKYQVMRDEMYEELLADYETSDRHYPLLDPAQSVAGSSRSSRTRLSKRSSYDSSLVSGSVSSPIRRSASSSGSLPELVHSRRVRKTFDMMVEQLTEQVASIAHLDEDQEEPDEVADGDAPTRPSATTGHTFFAIDDEQHHDTHLHSNFEQILPEHETNSQSQPPPTPTPAAAAHHERAASDSAAKLLAGVAQSIPAASPPAKSWKRAANSGTTLRSSKQAYTLSLFPAPPRPRKATA</sequence>
<feature type="compositionally biased region" description="Low complexity" evidence="1">
    <location>
        <begin position="266"/>
        <end position="276"/>
    </location>
</feature>
<feature type="compositionally biased region" description="Low complexity" evidence="1">
    <location>
        <begin position="430"/>
        <end position="454"/>
    </location>
</feature>
<feature type="compositionally biased region" description="Basic and acidic residues" evidence="1">
    <location>
        <begin position="140"/>
        <end position="158"/>
    </location>
</feature>
<evidence type="ECO:0000313" key="4">
    <source>
        <dbReference type="Proteomes" id="UP000250266"/>
    </source>
</evidence>
<feature type="compositionally biased region" description="Acidic residues" evidence="1">
    <location>
        <begin position="750"/>
        <end position="760"/>
    </location>
</feature>
<feature type="compositionally biased region" description="Low complexity" evidence="1">
    <location>
        <begin position="57"/>
        <end position="78"/>
    </location>
</feature>
<feature type="region of interest" description="Disordered" evidence="1">
    <location>
        <begin position="384"/>
        <end position="493"/>
    </location>
</feature>
<dbReference type="EMBL" id="KV744880">
    <property type="protein sequence ID" value="OCK82696.1"/>
    <property type="molecule type" value="Genomic_DNA"/>
</dbReference>
<feature type="region of interest" description="Disordered" evidence="1">
    <location>
        <begin position="585"/>
        <end position="620"/>
    </location>
</feature>
<feature type="region of interest" description="Disordered" evidence="1">
    <location>
        <begin position="838"/>
        <end position="859"/>
    </location>
</feature>
<feature type="compositionally biased region" description="Low complexity" evidence="1">
    <location>
        <begin position="695"/>
        <end position="717"/>
    </location>
</feature>
<organism evidence="3 4">
    <name type="scientific">Lepidopterella palustris CBS 459.81</name>
    <dbReference type="NCBI Taxonomy" id="1314670"/>
    <lineage>
        <taxon>Eukaryota</taxon>
        <taxon>Fungi</taxon>
        <taxon>Dikarya</taxon>
        <taxon>Ascomycota</taxon>
        <taxon>Pezizomycotina</taxon>
        <taxon>Dothideomycetes</taxon>
        <taxon>Pleosporomycetidae</taxon>
        <taxon>Mytilinidiales</taxon>
        <taxon>Argynnaceae</taxon>
        <taxon>Lepidopterella</taxon>
    </lineage>
</organism>
<feature type="compositionally biased region" description="Acidic residues" evidence="1">
    <location>
        <begin position="526"/>
        <end position="541"/>
    </location>
</feature>
<dbReference type="OrthoDB" id="24581at2759"/>
<feature type="region of interest" description="Disordered" evidence="1">
    <location>
        <begin position="798"/>
        <end position="826"/>
    </location>
</feature>
<name>A0A8E2EET0_9PEZI</name>
<feature type="region of interest" description="Disordered" evidence="1">
    <location>
        <begin position="672"/>
        <end position="719"/>
    </location>
</feature>
<keyword evidence="4" id="KW-1185">Reference proteome</keyword>